<dbReference type="Pfam" id="PF03963">
    <property type="entry name" value="FlgD"/>
    <property type="match status" value="1"/>
</dbReference>
<proteinExistence type="inferred from homology"/>
<protein>
    <recommendedName>
        <fullName evidence="2 5">Basal-body rod modification protein FlgD</fullName>
    </recommendedName>
</protein>
<evidence type="ECO:0000256" key="4">
    <source>
        <dbReference type="ARBA" id="ARBA00024746"/>
    </source>
</evidence>
<reference evidence="9 10" key="1">
    <citation type="submission" date="2016-10" db="EMBL/GenBank/DDBJ databases">
        <authorList>
            <person name="de Groot N.N."/>
        </authorList>
    </citation>
    <scope>NUCLEOTIDE SEQUENCE [LARGE SCALE GENOMIC DNA]</scope>
    <source>
        <strain evidence="9 10">DSM 16619</strain>
    </source>
</reference>
<dbReference type="Gene3D" id="2.30.30.910">
    <property type="match status" value="1"/>
</dbReference>
<dbReference type="InterPro" id="IPR005648">
    <property type="entry name" value="FlgD"/>
</dbReference>
<name>A0A1G7D3C4_9BURK</name>
<feature type="domain" description="FlgD Tudor-like" evidence="8">
    <location>
        <begin position="84"/>
        <end position="214"/>
    </location>
</feature>
<keyword evidence="3 5" id="KW-1005">Bacterial flagellum biogenesis</keyword>
<evidence type="ECO:0000313" key="9">
    <source>
        <dbReference type="EMBL" id="SDE46068.1"/>
    </source>
</evidence>
<evidence type="ECO:0000256" key="3">
    <source>
        <dbReference type="ARBA" id="ARBA00022795"/>
    </source>
</evidence>
<evidence type="ECO:0000256" key="6">
    <source>
        <dbReference type="SAM" id="MobiDB-lite"/>
    </source>
</evidence>
<dbReference type="GO" id="GO:0044781">
    <property type="term" value="P:bacterial-type flagellum organization"/>
    <property type="evidence" value="ECO:0007669"/>
    <property type="project" value="UniProtKB-UniRule"/>
</dbReference>
<dbReference type="OrthoDB" id="9785233at2"/>
<dbReference type="Gene3D" id="2.60.40.4070">
    <property type="match status" value="1"/>
</dbReference>
<evidence type="ECO:0000259" key="8">
    <source>
        <dbReference type="Pfam" id="PF13861"/>
    </source>
</evidence>
<accession>A0A1G7D3C4</accession>
<keyword evidence="9" id="KW-0966">Cell projection</keyword>
<dbReference type="InterPro" id="IPR025963">
    <property type="entry name" value="FLgD_Tudor"/>
</dbReference>
<dbReference type="AlphaFoldDB" id="A0A1G7D3C4"/>
<evidence type="ECO:0000256" key="1">
    <source>
        <dbReference type="ARBA" id="ARBA00010577"/>
    </source>
</evidence>
<dbReference type="Proteomes" id="UP000198781">
    <property type="component" value="Unassembled WGS sequence"/>
</dbReference>
<gene>
    <name evidence="9" type="ORF">SAMN05192589_11814</name>
</gene>
<dbReference type="InterPro" id="IPR025965">
    <property type="entry name" value="FlgD/Vpr_Ig-like"/>
</dbReference>
<comment type="function">
    <text evidence="4 5">Required for flagellar hook formation. May act as a scaffolding protein.</text>
</comment>
<evidence type="ECO:0000313" key="10">
    <source>
        <dbReference type="Proteomes" id="UP000198781"/>
    </source>
</evidence>
<keyword evidence="9" id="KW-0282">Flagellum</keyword>
<feature type="region of interest" description="Disordered" evidence="6">
    <location>
        <begin position="1"/>
        <end position="25"/>
    </location>
</feature>
<keyword evidence="10" id="KW-1185">Reference proteome</keyword>
<dbReference type="Pfam" id="PF13861">
    <property type="entry name" value="FLgD_tudor"/>
    <property type="match status" value="1"/>
</dbReference>
<evidence type="ECO:0000256" key="2">
    <source>
        <dbReference type="ARBA" id="ARBA00016013"/>
    </source>
</evidence>
<keyword evidence="9" id="KW-0969">Cilium</keyword>
<evidence type="ECO:0000259" key="7">
    <source>
        <dbReference type="Pfam" id="PF13860"/>
    </source>
</evidence>
<sequence>MILNPIGSTATVNSSGTSANSATDPNAAQDRFLKLLVAQLNNQDPMNPMDNAQMTSQMAQINTVTGIQTLNLTMQTMAEQFSTMQTLQGTAMIGRSVLAEGSKMTFTEGTGKGYFELAGAATSTKVEVVTPGGAVVGTVDMGAQDKGRHDFEFDASKYAGNKSDLQFRVVASTKDGTVQSTALMQAKVVGTGSSSGALTLDLDTGSTVNYNQIRAVL</sequence>
<comment type="similarity">
    <text evidence="1 5">Belongs to the FlgD family.</text>
</comment>
<feature type="domain" description="FlgD/Vpr Ig-like" evidence="7">
    <location>
        <begin position="103"/>
        <end position="172"/>
    </location>
</feature>
<dbReference type="Pfam" id="PF13860">
    <property type="entry name" value="FlgD_ig"/>
    <property type="match status" value="1"/>
</dbReference>
<evidence type="ECO:0000256" key="5">
    <source>
        <dbReference type="RuleBase" id="RU362076"/>
    </source>
</evidence>
<dbReference type="RefSeq" id="WP_092745657.1">
    <property type="nucleotide sequence ID" value="NZ_FMZC01000018.1"/>
</dbReference>
<organism evidence="9 10">
    <name type="scientific">Paracidovorax valerianellae</name>
    <dbReference type="NCBI Taxonomy" id="187868"/>
    <lineage>
        <taxon>Bacteria</taxon>
        <taxon>Pseudomonadati</taxon>
        <taxon>Pseudomonadota</taxon>
        <taxon>Betaproteobacteria</taxon>
        <taxon>Burkholderiales</taxon>
        <taxon>Comamonadaceae</taxon>
        <taxon>Paracidovorax</taxon>
    </lineage>
</organism>
<dbReference type="EMBL" id="FMZC01000018">
    <property type="protein sequence ID" value="SDE46068.1"/>
    <property type="molecule type" value="Genomic_DNA"/>
</dbReference>
<dbReference type="STRING" id="187868.SAMN05192589_11814"/>